<dbReference type="SFLD" id="SFLDG00358">
    <property type="entry name" value="Main_(cytGST)"/>
    <property type="match status" value="1"/>
</dbReference>
<feature type="compositionally biased region" description="Basic and acidic residues" evidence="5">
    <location>
        <begin position="234"/>
        <end position="256"/>
    </location>
</feature>
<evidence type="ECO:0000256" key="4">
    <source>
        <dbReference type="PROSITE-ProRule" id="PRU00519"/>
    </source>
</evidence>
<evidence type="ECO:0000259" key="6">
    <source>
        <dbReference type="PROSITE" id="PS50040"/>
    </source>
</evidence>
<dbReference type="PROSITE" id="PS50040">
    <property type="entry name" value="EF1G_C"/>
    <property type="match status" value="1"/>
</dbReference>
<dbReference type="InterPro" id="IPR050802">
    <property type="entry name" value="EF-GSTs"/>
</dbReference>
<reference evidence="9 10" key="1">
    <citation type="submission" date="2016-04" db="EMBL/GenBank/DDBJ databases">
        <title>A degradative enzymes factory behind the ericoid mycorrhizal symbiosis.</title>
        <authorList>
            <consortium name="DOE Joint Genome Institute"/>
            <person name="Martino E."/>
            <person name="Morin E."/>
            <person name="Grelet G."/>
            <person name="Kuo A."/>
            <person name="Kohler A."/>
            <person name="Daghino S."/>
            <person name="Barry K."/>
            <person name="Choi C."/>
            <person name="Cichocki N."/>
            <person name="Clum A."/>
            <person name="Copeland A."/>
            <person name="Hainaut M."/>
            <person name="Haridas S."/>
            <person name="Labutti K."/>
            <person name="Lindquist E."/>
            <person name="Lipzen A."/>
            <person name="Khouja H.-R."/>
            <person name="Murat C."/>
            <person name="Ohm R."/>
            <person name="Olson A."/>
            <person name="Spatafora J."/>
            <person name="Veneault-Fourrey C."/>
            <person name="Henrissat B."/>
            <person name="Grigoriev I."/>
            <person name="Martin F."/>
            <person name="Perotto S."/>
        </authorList>
    </citation>
    <scope>NUCLEOTIDE SEQUENCE [LARGE SCALE GENOMIC DNA]</scope>
    <source>
        <strain evidence="9 10">E</strain>
    </source>
</reference>
<dbReference type="FunFam" id="3.40.30.10:FF:000142">
    <property type="entry name" value="Elongation factor 1 gamma"/>
    <property type="match status" value="1"/>
</dbReference>
<dbReference type="Pfam" id="PF00043">
    <property type="entry name" value="GST_C"/>
    <property type="match status" value="1"/>
</dbReference>
<evidence type="ECO:0000256" key="3">
    <source>
        <dbReference type="ARBA" id="ARBA00022917"/>
    </source>
</evidence>
<feature type="domain" description="GST N-terminal" evidence="7">
    <location>
        <begin position="3"/>
        <end position="83"/>
    </location>
</feature>
<dbReference type="GO" id="GO:0003746">
    <property type="term" value="F:translation elongation factor activity"/>
    <property type="evidence" value="ECO:0007669"/>
    <property type="project" value="UniProtKB-UniRule"/>
</dbReference>
<feature type="domain" description="GST C-terminal" evidence="8">
    <location>
        <begin position="102"/>
        <end position="243"/>
    </location>
</feature>
<dbReference type="InterPro" id="IPR036282">
    <property type="entry name" value="Glutathione-S-Trfase_C_sf"/>
</dbReference>
<keyword evidence="2 4" id="KW-0251">Elongation factor</keyword>
<dbReference type="Gene3D" id="3.40.30.10">
    <property type="entry name" value="Glutaredoxin"/>
    <property type="match status" value="1"/>
</dbReference>
<dbReference type="SFLD" id="SFLDS00019">
    <property type="entry name" value="Glutathione_Transferase_(cytos"/>
    <property type="match status" value="1"/>
</dbReference>
<dbReference type="PANTHER" id="PTHR43986">
    <property type="entry name" value="ELONGATION FACTOR 1-GAMMA"/>
    <property type="match status" value="1"/>
</dbReference>
<accession>A0A2J6TQ57</accession>
<dbReference type="EMBL" id="KZ613747">
    <property type="protein sequence ID" value="PMD65132.1"/>
    <property type="molecule type" value="Genomic_DNA"/>
</dbReference>
<dbReference type="Pfam" id="PF02798">
    <property type="entry name" value="GST_N"/>
    <property type="match status" value="1"/>
</dbReference>
<sequence>MAPFGKLYTYTGNPRSSAILAVAKANNVELEVVETEPQKGLSAEYLKLNKLGKVPTFVGADGYTLHEAIAIAIYSTWKSQTCSTDIVIVTSQNEKTTLLGKTKQDYATILKWMSFFNHEVLPTLGGWFRPLVGRDPYNKKSVEDSSKAALKAVSVVEEHLLNNTYLAGERITLADLFAAGIISRGFQYFFDKRWRSENPNVTRWYETVYNQPIYSAVVPKLSLIDEAIKNTPPKKPEQPKKEAAPKKEAPKPKAKEVEEDDEEEAPAAPKPKHPLEALPKPTLVLDEWKRQYSNNDTPDALKWFWENFKADEYSLWKVDYKYNDELTQIFMTSNLIGGFFARLEASRKYIFGCASVYGVKDDSVIKGAFVVRGQEALPAFDVAPDYESYEFTKLDPTKAEDKEFVNEQWTWEKPVVVDGKEYPWADGKVFK</sequence>
<dbReference type="InterPro" id="IPR004045">
    <property type="entry name" value="Glutathione_S-Trfase_N"/>
</dbReference>
<dbReference type="AlphaFoldDB" id="A0A2J6TQ57"/>
<evidence type="ECO:0000259" key="8">
    <source>
        <dbReference type="PROSITE" id="PS50405"/>
    </source>
</evidence>
<dbReference type="InterPro" id="IPR010987">
    <property type="entry name" value="Glutathione-S-Trfase_C-like"/>
</dbReference>
<protein>
    <submittedName>
        <fullName evidence="9">Putative elongation factor 1-gamma 2</fullName>
    </submittedName>
</protein>
<dbReference type="GeneID" id="36582087"/>
<evidence type="ECO:0000256" key="1">
    <source>
        <dbReference type="ARBA" id="ARBA00007409"/>
    </source>
</evidence>
<dbReference type="PANTHER" id="PTHR43986:SF1">
    <property type="entry name" value="ELONGATION FACTOR 1-GAMMA"/>
    <property type="match status" value="1"/>
</dbReference>
<dbReference type="SUPFAM" id="SSF89942">
    <property type="entry name" value="eEF1-gamma domain"/>
    <property type="match status" value="1"/>
</dbReference>
<gene>
    <name evidence="9" type="ORF">K444DRAFT_519984</name>
</gene>
<dbReference type="RefSeq" id="XP_024742036.1">
    <property type="nucleotide sequence ID" value="XM_024874007.1"/>
</dbReference>
<dbReference type="Pfam" id="PF00647">
    <property type="entry name" value="EF1G"/>
    <property type="match status" value="1"/>
</dbReference>
<feature type="region of interest" description="Disordered" evidence="5">
    <location>
        <begin position="229"/>
        <end position="277"/>
    </location>
</feature>
<dbReference type="SUPFAM" id="SSF47616">
    <property type="entry name" value="GST C-terminal domain-like"/>
    <property type="match status" value="1"/>
</dbReference>
<dbReference type="InterPro" id="IPR040079">
    <property type="entry name" value="Glutathione_S-Trfase"/>
</dbReference>
<dbReference type="OrthoDB" id="249703at2759"/>
<dbReference type="GO" id="GO:0005737">
    <property type="term" value="C:cytoplasm"/>
    <property type="evidence" value="ECO:0007669"/>
    <property type="project" value="TreeGrafter"/>
</dbReference>
<comment type="similarity">
    <text evidence="1">Belongs to the GST superfamily.</text>
</comment>
<dbReference type="PROSITE" id="PS50405">
    <property type="entry name" value="GST_CTER"/>
    <property type="match status" value="1"/>
</dbReference>
<dbReference type="SMART" id="SM01183">
    <property type="entry name" value="EF1G"/>
    <property type="match status" value="1"/>
</dbReference>
<feature type="domain" description="EF-1-gamma C-terminal" evidence="6">
    <location>
        <begin position="271"/>
        <end position="431"/>
    </location>
</feature>
<dbReference type="FunFam" id="1.20.1050.10:FF:000006">
    <property type="entry name" value="Elongation factor 1 gamma"/>
    <property type="match status" value="1"/>
</dbReference>
<dbReference type="InterPro" id="IPR036433">
    <property type="entry name" value="EF1B_G_C_sf"/>
</dbReference>
<dbReference type="FunFam" id="3.30.70.1010:FF:000001">
    <property type="entry name" value="Elongation factor 1-gamma 1"/>
    <property type="match status" value="1"/>
</dbReference>
<dbReference type="Gene3D" id="3.30.70.1010">
    <property type="entry name" value="Translation elongation factor EF1B, gamma chain, conserved domain"/>
    <property type="match status" value="1"/>
</dbReference>
<dbReference type="Gene3D" id="1.20.1050.10">
    <property type="match status" value="1"/>
</dbReference>
<dbReference type="PROSITE" id="PS50404">
    <property type="entry name" value="GST_NTER"/>
    <property type="match status" value="1"/>
</dbReference>
<dbReference type="CDD" id="cd03181">
    <property type="entry name" value="GST_C_EF1Bgamma_like"/>
    <property type="match status" value="1"/>
</dbReference>
<name>A0A2J6TQ57_9HELO</name>
<organism evidence="9 10">
    <name type="scientific">Hyaloscypha bicolor E</name>
    <dbReference type="NCBI Taxonomy" id="1095630"/>
    <lineage>
        <taxon>Eukaryota</taxon>
        <taxon>Fungi</taxon>
        <taxon>Dikarya</taxon>
        <taxon>Ascomycota</taxon>
        <taxon>Pezizomycotina</taxon>
        <taxon>Leotiomycetes</taxon>
        <taxon>Helotiales</taxon>
        <taxon>Hyaloscyphaceae</taxon>
        <taxon>Hyaloscypha</taxon>
        <taxon>Hyaloscypha bicolor</taxon>
    </lineage>
</organism>
<evidence type="ECO:0000313" key="10">
    <source>
        <dbReference type="Proteomes" id="UP000235371"/>
    </source>
</evidence>
<dbReference type="InParanoid" id="A0A2J6TQ57"/>
<dbReference type="STRING" id="1095630.A0A2J6TQ57"/>
<dbReference type="SUPFAM" id="SSF52833">
    <property type="entry name" value="Thioredoxin-like"/>
    <property type="match status" value="1"/>
</dbReference>
<dbReference type="Proteomes" id="UP000235371">
    <property type="component" value="Unassembled WGS sequence"/>
</dbReference>
<evidence type="ECO:0000256" key="2">
    <source>
        <dbReference type="ARBA" id="ARBA00022768"/>
    </source>
</evidence>
<evidence type="ECO:0000259" key="7">
    <source>
        <dbReference type="PROSITE" id="PS50404"/>
    </source>
</evidence>
<dbReference type="InterPro" id="IPR036249">
    <property type="entry name" value="Thioredoxin-like_sf"/>
</dbReference>
<dbReference type="CDD" id="cd03044">
    <property type="entry name" value="GST_N_EF1Bgamma"/>
    <property type="match status" value="1"/>
</dbReference>
<evidence type="ECO:0000256" key="5">
    <source>
        <dbReference type="SAM" id="MobiDB-lite"/>
    </source>
</evidence>
<dbReference type="FunCoup" id="A0A2J6TQ57">
    <property type="interactions" value="1289"/>
</dbReference>
<keyword evidence="10" id="KW-1185">Reference proteome</keyword>
<dbReference type="GO" id="GO:0005634">
    <property type="term" value="C:nucleus"/>
    <property type="evidence" value="ECO:0007669"/>
    <property type="project" value="TreeGrafter"/>
</dbReference>
<keyword evidence="3 4" id="KW-0648">Protein biosynthesis</keyword>
<evidence type="ECO:0000313" key="9">
    <source>
        <dbReference type="EMBL" id="PMD65132.1"/>
    </source>
</evidence>
<dbReference type="InterPro" id="IPR001662">
    <property type="entry name" value="EF1B_G_C"/>
</dbReference>
<proteinExistence type="inferred from homology"/>
<dbReference type="InterPro" id="IPR004046">
    <property type="entry name" value="GST_C"/>
</dbReference>